<dbReference type="Gene3D" id="3.30.70.1520">
    <property type="entry name" value="Heterotetrameric sarcosine oxidase"/>
    <property type="match status" value="1"/>
</dbReference>
<gene>
    <name evidence="1" type="ORF">F3J38_03055</name>
</gene>
<dbReference type="Proteomes" id="UP000780690">
    <property type="component" value="Unassembled WGS sequence"/>
</dbReference>
<sequence length="194" mass="21590">MMQNMHVLAAGPLDHLEAASIDNGAIALHDCSHQARVGFRGRHAAWYLQQRGFVLPDQPNQCCWQSDCSLVARLSQTEFLILAADNAPSRIQHEEQSWQMNELSCFMLPRQDTHAWLVISGVQQAAMMAKLCAVDLSADKFLPGAVAQTSVARANALIINASLPDKEQFWLLVDYSMAAYFWDVLLDATAEFAR</sequence>
<reference evidence="1 2" key="1">
    <citation type="journal article" date="2019" name="bioRxiv">
        <title>Bacteria contribute to plant secondary compound degradation in a generalist herbivore system.</title>
        <authorList>
            <person name="Francoeur C.B."/>
            <person name="Khadempour L."/>
            <person name="Moreira-Soto R.D."/>
            <person name="Gotting K."/>
            <person name="Book A.J."/>
            <person name="Pinto-Tomas A.A."/>
            <person name="Keefover-Ring K."/>
            <person name="Currie C.R."/>
        </authorList>
    </citation>
    <scope>NUCLEOTIDE SEQUENCE [LARGE SCALE GENOMIC DNA]</scope>
    <source>
        <strain evidence="1 2">Acro-805</strain>
    </source>
</reference>
<evidence type="ECO:0000313" key="1">
    <source>
        <dbReference type="EMBL" id="NIE99058.1"/>
    </source>
</evidence>
<name>A0ABX0QPQ5_9GAMM</name>
<proteinExistence type="predicted"/>
<protein>
    <submittedName>
        <fullName evidence="1">Sarcosine oxidase</fullName>
    </submittedName>
</protein>
<dbReference type="RefSeq" id="WP_167134966.1">
    <property type="nucleotide sequence ID" value="NZ_VWXD01000001.1"/>
</dbReference>
<evidence type="ECO:0000313" key="2">
    <source>
        <dbReference type="Proteomes" id="UP000780690"/>
    </source>
</evidence>
<dbReference type="InterPro" id="IPR027266">
    <property type="entry name" value="TrmE/GcvT-like"/>
</dbReference>
<comment type="caution">
    <text evidence="1">The sequence shown here is derived from an EMBL/GenBank/DDBJ whole genome shotgun (WGS) entry which is preliminary data.</text>
</comment>
<dbReference type="EMBL" id="VWXD01000001">
    <property type="protein sequence ID" value="NIE99058.1"/>
    <property type="molecule type" value="Genomic_DNA"/>
</dbReference>
<dbReference type="SUPFAM" id="SSF103025">
    <property type="entry name" value="Folate-binding domain"/>
    <property type="match status" value="1"/>
</dbReference>
<organism evidence="1 2">
    <name type="scientific">Candidatus Pantoea formicae</name>
    <dbReference type="NCBI Taxonomy" id="2608355"/>
    <lineage>
        <taxon>Bacteria</taxon>
        <taxon>Pseudomonadati</taxon>
        <taxon>Pseudomonadota</taxon>
        <taxon>Gammaproteobacteria</taxon>
        <taxon>Enterobacterales</taxon>
        <taxon>Erwiniaceae</taxon>
        <taxon>Pantoea</taxon>
    </lineage>
</organism>
<accession>A0ABX0QPQ5</accession>
<keyword evidence="2" id="KW-1185">Reference proteome</keyword>
<dbReference type="Gene3D" id="3.30.1360.120">
    <property type="entry name" value="Probable tRNA modification gtpase trme, domain 1"/>
    <property type="match status" value="1"/>
</dbReference>